<gene>
    <name evidence="2" type="ORF">ATK30_0349</name>
</gene>
<organism evidence="2 3">
    <name type="scientific">Amycolatopsis echigonensis</name>
    <dbReference type="NCBI Taxonomy" id="2576905"/>
    <lineage>
        <taxon>Bacteria</taxon>
        <taxon>Bacillati</taxon>
        <taxon>Actinomycetota</taxon>
        <taxon>Actinomycetes</taxon>
        <taxon>Pseudonocardiales</taxon>
        <taxon>Pseudonocardiaceae</taxon>
        <taxon>Amycolatopsis</taxon>
    </lineage>
</organism>
<dbReference type="Proteomes" id="UP000233750">
    <property type="component" value="Unassembled WGS sequence"/>
</dbReference>
<proteinExistence type="predicted"/>
<accession>A0A2N3WZQ5</accession>
<evidence type="ECO:0000256" key="1">
    <source>
        <dbReference type="SAM" id="MobiDB-lite"/>
    </source>
</evidence>
<sequence>MVKFLLLSRADQSAQAPPEAAGTRTVGVREILPRQGA</sequence>
<keyword evidence="3" id="KW-1185">Reference proteome</keyword>
<dbReference type="EMBL" id="PJMY01000002">
    <property type="protein sequence ID" value="PKV99382.1"/>
    <property type="molecule type" value="Genomic_DNA"/>
</dbReference>
<evidence type="ECO:0000313" key="2">
    <source>
        <dbReference type="EMBL" id="PKV99382.1"/>
    </source>
</evidence>
<dbReference type="AlphaFoldDB" id="A0A2N3WZQ5"/>
<reference evidence="2 3" key="1">
    <citation type="submission" date="2017-12" db="EMBL/GenBank/DDBJ databases">
        <title>Sequencing the genomes of 1000 Actinobacteria strains.</title>
        <authorList>
            <person name="Klenk H.-P."/>
        </authorList>
    </citation>
    <scope>NUCLEOTIDE SEQUENCE [LARGE SCALE GENOMIC DNA]</scope>
    <source>
        <strain evidence="2 3">DSM 45165</strain>
    </source>
</reference>
<evidence type="ECO:0000313" key="3">
    <source>
        <dbReference type="Proteomes" id="UP000233750"/>
    </source>
</evidence>
<protein>
    <submittedName>
        <fullName evidence="2">Uncharacterized protein</fullName>
    </submittedName>
</protein>
<comment type="caution">
    <text evidence="2">The sequence shown here is derived from an EMBL/GenBank/DDBJ whole genome shotgun (WGS) entry which is preliminary data.</text>
</comment>
<feature type="region of interest" description="Disordered" evidence="1">
    <location>
        <begin position="12"/>
        <end position="37"/>
    </location>
</feature>
<name>A0A2N3WZQ5_9PSEU</name>